<evidence type="ECO:0000256" key="1">
    <source>
        <dbReference type="SAM" id="MobiDB-lite"/>
    </source>
</evidence>
<keyword evidence="2" id="KW-1133">Transmembrane helix</keyword>
<dbReference type="RefSeq" id="XP_037226579.1">
    <property type="nucleotide sequence ID" value="XM_037358669.1"/>
</dbReference>
<dbReference type="EMBL" id="JACAZF010000001">
    <property type="protein sequence ID" value="KAF7316556.1"/>
    <property type="molecule type" value="Genomic_DNA"/>
</dbReference>
<keyword evidence="2" id="KW-0812">Transmembrane</keyword>
<feature type="region of interest" description="Disordered" evidence="1">
    <location>
        <begin position="99"/>
        <end position="130"/>
    </location>
</feature>
<proteinExistence type="predicted"/>
<reference evidence="3" key="1">
    <citation type="submission" date="2020-05" db="EMBL/GenBank/DDBJ databases">
        <title>Mycena genomes resolve the evolution of fungal bioluminescence.</title>
        <authorList>
            <person name="Tsai I.J."/>
        </authorList>
    </citation>
    <scope>NUCLEOTIDE SEQUENCE</scope>
    <source>
        <strain evidence="3">171206Taipei</strain>
    </source>
</reference>
<protein>
    <submittedName>
        <fullName evidence="3">Uncharacterized protein</fullName>
    </submittedName>
</protein>
<feature type="transmembrane region" description="Helical" evidence="2">
    <location>
        <begin position="205"/>
        <end position="227"/>
    </location>
</feature>
<dbReference type="OrthoDB" id="3065440at2759"/>
<name>A0A8H6TH25_9AGAR</name>
<keyword evidence="2" id="KW-0472">Membrane</keyword>
<dbReference type="Proteomes" id="UP000636479">
    <property type="component" value="Unassembled WGS sequence"/>
</dbReference>
<gene>
    <name evidence="3" type="ORF">MIND_00174900</name>
</gene>
<evidence type="ECO:0000313" key="3">
    <source>
        <dbReference type="EMBL" id="KAF7316556.1"/>
    </source>
</evidence>
<evidence type="ECO:0000313" key="4">
    <source>
        <dbReference type="Proteomes" id="UP000636479"/>
    </source>
</evidence>
<accession>A0A8H6TH25</accession>
<keyword evidence="4" id="KW-1185">Reference proteome</keyword>
<sequence>MKITNAPSVGANNEVIVTYTAEPGDPQSFFFEIVVQNSWRQDVAGKQAFSGSGSFSTVPGYVGTHYIEAYDSSAVVGETTPFATGPAYEVLSPGSPPTMVSTPLSSTVGSVTTSKPTQTQGQVPPTKTQGISTSAITTSAEPIGANLNLPGTTVVVESATTTISADRSIVALALTTTTEKEAGVGGTSTGIPSLPQTLSHSRRNIGALIGGTVAGVIGFALLLALCWRWRYRKRHAQFMLEDGTIFSPTVAPFLGFTVPASDEKSSSRKGFVRLSESSSAMPSSMVAVGSHTSMTSMSTISRFSSDTGSLTLLSPVSTRSLDSPVMFAAMPVGTQMEWVLRPTNDPPPGYSAGHV</sequence>
<evidence type="ECO:0000256" key="2">
    <source>
        <dbReference type="SAM" id="Phobius"/>
    </source>
</evidence>
<organism evidence="3 4">
    <name type="scientific">Mycena indigotica</name>
    <dbReference type="NCBI Taxonomy" id="2126181"/>
    <lineage>
        <taxon>Eukaryota</taxon>
        <taxon>Fungi</taxon>
        <taxon>Dikarya</taxon>
        <taxon>Basidiomycota</taxon>
        <taxon>Agaricomycotina</taxon>
        <taxon>Agaricomycetes</taxon>
        <taxon>Agaricomycetidae</taxon>
        <taxon>Agaricales</taxon>
        <taxon>Marasmiineae</taxon>
        <taxon>Mycenaceae</taxon>
        <taxon>Mycena</taxon>
    </lineage>
</organism>
<comment type="caution">
    <text evidence="3">The sequence shown here is derived from an EMBL/GenBank/DDBJ whole genome shotgun (WGS) entry which is preliminary data.</text>
</comment>
<dbReference type="AlphaFoldDB" id="A0A8H6TH25"/>
<dbReference type="GeneID" id="59341185"/>